<accession>A0A699TSD8</accession>
<protein>
    <submittedName>
        <fullName evidence="1">Reverse transcriptase</fullName>
    </submittedName>
</protein>
<dbReference type="AlphaFoldDB" id="A0A699TSD8"/>
<gene>
    <name evidence="1" type="ORF">Tci_883987</name>
</gene>
<keyword evidence="1" id="KW-0808">Transferase</keyword>
<organism evidence="1">
    <name type="scientific">Tanacetum cinerariifolium</name>
    <name type="common">Dalmatian daisy</name>
    <name type="synonym">Chrysanthemum cinerariifolium</name>
    <dbReference type="NCBI Taxonomy" id="118510"/>
    <lineage>
        <taxon>Eukaryota</taxon>
        <taxon>Viridiplantae</taxon>
        <taxon>Streptophyta</taxon>
        <taxon>Embryophyta</taxon>
        <taxon>Tracheophyta</taxon>
        <taxon>Spermatophyta</taxon>
        <taxon>Magnoliopsida</taxon>
        <taxon>eudicotyledons</taxon>
        <taxon>Gunneridae</taxon>
        <taxon>Pentapetalae</taxon>
        <taxon>asterids</taxon>
        <taxon>campanulids</taxon>
        <taxon>Asterales</taxon>
        <taxon>Asteraceae</taxon>
        <taxon>Asteroideae</taxon>
        <taxon>Anthemideae</taxon>
        <taxon>Anthemidinae</taxon>
        <taxon>Tanacetum</taxon>
    </lineage>
</organism>
<reference evidence="1" key="1">
    <citation type="journal article" date="2019" name="Sci. Rep.">
        <title>Draft genome of Tanacetum cinerariifolium, the natural source of mosquito coil.</title>
        <authorList>
            <person name="Yamashiro T."/>
            <person name="Shiraishi A."/>
            <person name="Satake H."/>
            <person name="Nakayama K."/>
        </authorList>
    </citation>
    <scope>NUCLEOTIDE SEQUENCE</scope>
</reference>
<dbReference type="GO" id="GO:0003964">
    <property type="term" value="F:RNA-directed DNA polymerase activity"/>
    <property type="evidence" value="ECO:0007669"/>
    <property type="project" value="UniProtKB-KW"/>
</dbReference>
<name>A0A699TSD8_TANCI</name>
<evidence type="ECO:0000313" key="1">
    <source>
        <dbReference type="EMBL" id="GFD12018.1"/>
    </source>
</evidence>
<proteinExistence type="predicted"/>
<keyword evidence="1" id="KW-0695">RNA-directed DNA polymerase</keyword>
<sequence>MYKDTLKDSGAGDDKSIEELQVEVELQRLNNHTLEEDQTDNEDQTNQDDDFELEQLDVKMAFLHGNLKEVIYMRQPSG</sequence>
<dbReference type="EMBL" id="BKCJ011262829">
    <property type="protein sequence ID" value="GFD12018.1"/>
    <property type="molecule type" value="Genomic_DNA"/>
</dbReference>
<keyword evidence="1" id="KW-0548">Nucleotidyltransferase</keyword>
<comment type="caution">
    <text evidence="1">The sequence shown here is derived from an EMBL/GenBank/DDBJ whole genome shotgun (WGS) entry which is preliminary data.</text>
</comment>